<dbReference type="PANTHER" id="PTHR30461">
    <property type="entry name" value="DNA-INVERTASE FROM LAMBDOID PROPHAGE"/>
    <property type="match status" value="1"/>
</dbReference>
<evidence type="ECO:0000259" key="3">
    <source>
        <dbReference type="PROSITE" id="PS51736"/>
    </source>
</evidence>
<evidence type="ECO:0000313" key="6">
    <source>
        <dbReference type="Proteomes" id="UP001499974"/>
    </source>
</evidence>
<evidence type="ECO:0008006" key="7">
    <source>
        <dbReference type="Google" id="ProtNLM"/>
    </source>
</evidence>
<dbReference type="Gene3D" id="3.90.1750.20">
    <property type="entry name" value="Putative Large Serine Recombinase, Chain B, Domain 2"/>
    <property type="match status" value="1"/>
</dbReference>
<dbReference type="SMART" id="SM00857">
    <property type="entry name" value="Resolvase"/>
    <property type="match status" value="1"/>
</dbReference>
<dbReference type="InterPro" id="IPR038109">
    <property type="entry name" value="DNA_bind_recomb_sf"/>
</dbReference>
<accession>A0ABP8WZ37</accession>
<evidence type="ECO:0000256" key="1">
    <source>
        <dbReference type="ARBA" id="ARBA00023125"/>
    </source>
</evidence>
<dbReference type="InterPro" id="IPR025827">
    <property type="entry name" value="Zn_ribbon_recom_dom"/>
</dbReference>
<feature type="domain" description="Resolvase/invertase-type recombinase catalytic" evidence="3">
    <location>
        <begin position="9"/>
        <end position="158"/>
    </location>
</feature>
<dbReference type="InterPro" id="IPR011109">
    <property type="entry name" value="DNA_bind_recombinase_dom"/>
</dbReference>
<dbReference type="PROSITE" id="PS51737">
    <property type="entry name" value="RECOMBINASE_DNA_BIND"/>
    <property type="match status" value="1"/>
</dbReference>
<dbReference type="Proteomes" id="UP001499974">
    <property type="component" value="Unassembled WGS sequence"/>
</dbReference>
<dbReference type="PANTHER" id="PTHR30461:SF2">
    <property type="entry name" value="SERINE RECOMBINASE PINE-RELATED"/>
    <property type="match status" value="1"/>
</dbReference>
<keyword evidence="6" id="KW-1185">Reference proteome</keyword>
<gene>
    <name evidence="5" type="ORF">GCM10023349_11080</name>
</gene>
<organism evidence="5 6">
    <name type="scientific">Nocardioides conyzicola</name>
    <dbReference type="NCBI Taxonomy" id="1651781"/>
    <lineage>
        <taxon>Bacteria</taxon>
        <taxon>Bacillati</taxon>
        <taxon>Actinomycetota</taxon>
        <taxon>Actinomycetes</taxon>
        <taxon>Propionibacteriales</taxon>
        <taxon>Nocardioidaceae</taxon>
        <taxon>Nocardioides</taxon>
    </lineage>
</organism>
<evidence type="ECO:0000259" key="4">
    <source>
        <dbReference type="PROSITE" id="PS51737"/>
    </source>
</evidence>
<dbReference type="CDD" id="cd03768">
    <property type="entry name" value="SR_ResInv"/>
    <property type="match status" value="1"/>
</dbReference>
<proteinExistence type="predicted"/>
<keyword evidence="1" id="KW-0238">DNA-binding</keyword>
<dbReference type="InterPro" id="IPR036162">
    <property type="entry name" value="Resolvase-like_N_sf"/>
</dbReference>
<dbReference type="InterPro" id="IPR050639">
    <property type="entry name" value="SSR_resolvase"/>
</dbReference>
<reference evidence="6" key="1">
    <citation type="journal article" date="2019" name="Int. J. Syst. Evol. Microbiol.">
        <title>The Global Catalogue of Microorganisms (GCM) 10K type strain sequencing project: providing services to taxonomists for standard genome sequencing and annotation.</title>
        <authorList>
            <consortium name="The Broad Institute Genomics Platform"/>
            <consortium name="The Broad Institute Genome Sequencing Center for Infectious Disease"/>
            <person name="Wu L."/>
            <person name="Ma J."/>
        </authorList>
    </citation>
    <scope>NUCLEOTIDE SEQUENCE [LARGE SCALE GENOMIC DNA]</scope>
    <source>
        <strain evidence="6">JCM 18531</strain>
    </source>
</reference>
<evidence type="ECO:0000313" key="5">
    <source>
        <dbReference type="EMBL" id="GAA4697081.1"/>
    </source>
</evidence>
<dbReference type="RefSeq" id="WP_345520077.1">
    <property type="nucleotide sequence ID" value="NZ_BAABKM010000002.1"/>
</dbReference>
<feature type="domain" description="Recombinase" evidence="4">
    <location>
        <begin position="166"/>
        <end position="283"/>
    </location>
</feature>
<dbReference type="Pfam" id="PF13408">
    <property type="entry name" value="Zn_ribbon_recom"/>
    <property type="match status" value="1"/>
</dbReference>
<dbReference type="InterPro" id="IPR006119">
    <property type="entry name" value="Resolv_N"/>
</dbReference>
<keyword evidence="2" id="KW-0233">DNA recombination</keyword>
<dbReference type="Pfam" id="PF07508">
    <property type="entry name" value="Recombinase"/>
    <property type="match status" value="1"/>
</dbReference>
<dbReference type="Gene3D" id="3.40.50.1390">
    <property type="entry name" value="Resolvase, N-terminal catalytic domain"/>
    <property type="match status" value="1"/>
</dbReference>
<protein>
    <recommendedName>
        <fullName evidence="7">Recombinase family protein</fullName>
    </recommendedName>
</protein>
<dbReference type="PROSITE" id="PS51736">
    <property type="entry name" value="RECOMBINASES_3"/>
    <property type="match status" value="1"/>
</dbReference>
<dbReference type="SUPFAM" id="SSF53041">
    <property type="entry name" value="Resolvase-like"/>
    <property type="match status" value="1"/>
</dbReference>
<dbReference type="EMBL" id="BAABKM010000002">
    <property type="protein sequence ID" value="GAA4697081.1"/>
    <property type="molecule type" value="Genomic_DNA"/>
</dbReference>
<comment type="caution">
    <text evidence="5">The sequence shown here is derived from an EMBL/GenBank/DDBJ whole genome shotgun (WGS) entry which is preliminary data.</text>
</comment>
<name>A0ABP8WZ37_9ACTN</name>
<evidence type="ECO:0000256" key="2">
    <source>
        <dbReference type="ARBA" id="ARBA00023172"/>
    </source>
</evidence>
<sequence length="492" mass="53268">MSATARPLRVIGYVRLSDYRADDASTSPQRQREQITATCLARGWQLVDIIADLDVSGSDRGLRLQRPGLVQIRARYAEADVLLFTKLDRLARNVTDFRAIAEDAEANGVALVSIDDNIDLTSASGKFFATILAAFAEMEAATIRERVLKGNAKARELGRFMGGVPPYGYRAVPHPSGEGRALAIDPAEAAVVRELAAAVLGGATVYRATRELNERGVLSKTGKEWSTQAVRQVLTSPRIVGRRTHGGEVVSGANGLPLQVDDPVLSVETWHRVRARLAPTPASSRRSPNPARLLSGLVTCSRCNGRMNPGPTGGDGRLSYRCSTASKGRECSGVSVRCEPLEAWLVETFLDRFGPLPLTHVIEIAPEEPAALVEVRAAMNAAANAMIVKDANVPALVDRLAALKGEEARLEAAPREDRFEVIEEGTFAEVWHRDEDVERRRNLLADAVQEISISPGKAGRRPFNPERVEVRWAEGSSLSDYGTGESRGPAIA</sequence>
<dbReference type="Pfam" id="PF00239">
    <property type="entry name" value="Resolvase"/>
    <property type="match status" value="1"/>
</dbReference>